<dbReference type="InterPro" id="IPR052045">
    <property type="entry name" value="Sulfur_Carrier/Prot_Modifier"/>
</dbReference>
<dbReference type="RefSeq" id="WP_066501623.1">
    <property type="nucleotide sequence ID" value="NZ_BJMO01000063.1"/>
</dbReference>
<dbReference type="InterPro" id="IPR016155">
    <property type="entry name" value="Mopterin_synth/thiamin_S_b"/>
</dbReference>
<sequence length="94" mass="9951">MSVTVVVPSVLAPASGGRTQFELPDASARSVREALDAVGRDYPVLGRRIRDERGELRRHVNIYVDGEDVRRAGGLATPVAAGQEVLVIQSIAGG</sequence>
<dbReference type="KEGG" id="satk:SA2016_4019"/>
<organism evidence="1 2">
    <name type="scientific">Sinomonas atrocyanea</name>
    <dbReference type="NCBI Taxonomy" id="37927"/>
    <lineage>
        <taxon>Bacteria</taxon>
        <taxon>Bacillati</taxon>
        <taxon>Actinomycetota</taxon>
        <taxon>Actinomycetes</taxon>
        <taxon>Micrococcales</taxon>
        <taxon>Micrococcaceae</taxon>
        <taxon>Sinomonas</taxon>
    </lineage>
</organism>
<dbReference type="PANTHER" id="PTHR38031:SF1">
    <property type="entry name" value="SULFUR CARRIER PROTEIN CYSO"/>
    <property type="match status" value="1"/>
</dbReference>
<reference evidence="1 2" key="1">
    <citation type="submission" date="2016-02" db="EMBL/GenBank/DDBJ databases">
        <title>Complete genome of Sinomonas atrocyanea KCTC 3377.</title>
        <authorList>
            <person name="Kim K.M."/>
        </authorList>
    </citation>
    <scope>NUCLEOTIDE SEQUENCE [LARGE SCALE GENOMIC DNA]</scope>
    <source>
        <strain evidence="1 2">KCTC 3377</strain>
    </source>
</reference>
<accession>A0A127A5S2</accession>
<dbReference type="AlphaFoldDB" id="A0A127A5S2"/>
<protein>
    <submittedName>
        <fullName evidence="1">Thiamine biosynthesis protein ThiS</fullName>
    </submittedName>
</protein>
<dbReference type="InterPro" id="IPR003749">
    <property type="entry name" value="ThiS/MoaD-like"/>
</dbReference>
<evidence type="ECO:0000313" key="1">
    <source>
        <dbReference type="EMBL" id="AMM34673.1"/>
    </source>
</evidence>
<dbReference type="Gene3D" id="3.10.20.30">
    <property type="match status" value="1"/>
</dbReference>
<keyword evidence="2" id="KW-1185">Reference proteome</keyword>
<dbReference type="EMBL" id="CP014518">
    <property type="protein sequence ID" value="AMM34673.1"/>
    <property type="molecule type" value="Genomic_DNA"/>
</dbReference>
<evidence type="ECO:0000313" key="2">
    <source>
        <dbReference type="Proteomes" id="UP000070134"/>
    </source>
</evidence>
<gene>
    <name evidence="1" type="ORF">SA2016_4019</name>
</gene>
<dbReference type="PANTHER" id="PTHR38031">
    <property type="entry name" value="SULFUR CARRIER PROTEIN SLR0821-RELATED"/>
    <property type="match status" value="1"/>
</dbReference>
<proteinExistence type="predicted"/>
<name>A0A127A5S2_9MICC</name>
<dbReference type="STRING" id="37927.SA2016_4019"/>
<dbReference type="Proteomes" id="UP000070134">
    <property type="component" value="Chromosome"/>
</dbReference>
<dbReference type="OrthoDB" id="9156098at2"/>
<dbReference type="SUPFAM" id="SSF54285">
    <property type="entry name" value="MoaD/ThiS"/>
    <property type="match status" value="1"/>
</dbReference>
<dbReference type="Pfam" id="PF02597">
    <property type="entry name" value="ThiS"/>
    <property type="match status" value="1"/>
</dbReference>
<dbReference type="InterPro" id="IPR012675">
    <property type="entry name" value="Beta-grasp_dom_sf"/>
</dbReference>